<dbReference type="GeneID" id="120267595"/>
<dbReference type="InterPro" id="IPR003960">
    <property type="entry name" value="ATPase_AAA_CS"/>
</dbReference>
<feature type="domain" description="AAA+ ATPase" evidence="6">
    <location>
        <begin position="349"/>
        <end position="484"/>
    </location>
</feature>
<dbReference type="CDD" id="cd19481">
    <property type="entry name" value="RecA-like_protease"/>
    <property type="match status" value="1"/>
</dbReference>
<dbReference type="PROSITE" id="PS00674">
    <property type="entry name" value="AAA"/>
    <property type="match status" value="1"/>
</dbReference>
<dbReference type="Proteomes" id="UP001515500">
    <property type="component" value="Chromosome 8"/>
</dbReference>
<name>A0AB40BXA2_DIOCR</name>
<keyword evidence="3 4" id="KW-0067">ATP-binding</keyword>
<evidence type="ECO:0000313" key="7">
    <source>
        <dbReference type="Proteomes" id="UP001515500"/>
    </source>
</evidence>
<evidence type="ECO:0000259" key="6">
    <source>
        <dbReference type="SMART" id="SM00382"/>
    </source>
</evidence>
<organism evidence="7 8">
    <name type="scientific">Dioscorea cayennensis subsp. rotundata</name>
    <name type="common">White Guinea yam</name>
    <name type="synonym">Dioscorea rotundata</name>
    <dbReference type="NCBI Taxonomy" id="55577"/>
    <lineage>
        <taxon>Eukaryota</taxon>
        <taxon>Viridiplantae</taxon>
        <taxon>Streptophyta</taxon>
        <taxon>Embryophyta</taxon>
        <taxon>Tracheophyta</taxon>
        <taxon>Spermatophyta</taxon>
        <taxon>Magnoliopsida</taxon>
        <taxon>Liliopsida</taxon>
        <taxon>Dioscoreales</taxon>
        <taxon>Dioscoreaceae</taxon>
        <taxon>Dioscorea</taxon>
    </lineage>
</organism>
<dbReference type="PANTHER" id="PTHR23073">
    <property type="entry name" value="26S PROTEASOME REGULATORY SUBUNIT"/>
    <property type="match status" value="1"/>
</dbReference>
<dbReference type="GO" id="GO:0016887">
    <property type="term" value="F:ATP hydrolysis activity"/>
    <property type="evidence" value="ECO:0007669"/>
    <property type="project" value="InterPro"/>
</dbReference>
<evidence type="ECO:0000256" key="5">
    <source>
        <dbReference type="SAM" id="MobiDB-lite"/>
    </source>
</evidence>
<proteinExistence type="inferred from homology"/>
<dbReference type="InterPro" id="IPR027417">
    <property type="entry name" value="P-loop_NTPase"/>
</dbReference>
<reference evidence="8" key="1">
    <citation type="submission" date="2025-08" db="UniProtKB">
        <authorList>
            <consortium name="RefSeq"/>
        </authorList>
    </citation>
    <scope>IDENTIFICATION</scope>
</reference>
<keyword evidence="7" id="KW-1185">Reference proteome</keyword>
<dbReference type="Gene3D" id="1.10.8.60">
    <property type="match status" value="1"/>
</dbReference>
<dbReference type="RefSeq" id="XP_039131206.1">
    <property type="nucleotide sequence ID" value="XM_039275272.1"/>
</dbReference>
<accession>A0AB40BXA2</accession>
<dbReference type="AlphaFoldDB" id="A0AB40BXA2"/>
<dbReference type="InterPro" id="IPR003959">
    <property type="entry name" value="ATPase_AAA_core"/>
</dbReference>
<dbReference type="SUPFAM" id="SSF52540">
    <property type="entry name" value="P-loop containing nucleoside triphosphate hydrolases"/>
    <property type="match status" value="1"/>
</dbReference>
<evidence type="ECO:0000256" key="4">
    <source>
        <dbReference type="RuleBase" id="RU003651"/>
    </source>
</evidence>
<dbReference type="SMART" id="SM00382">
    <property type="entry name" value="AAA"/>
    <property type="match status" value="1"/>
</dbReference>
<comment type="similarity">
    <text evidence="1 4">Belongs to the AAA ATPase family.</text>
</comment>
<evidence type="ECO:0000256" key="2">
    <source>
        <dbReference type="ARBA" id="ARBA00022741"/>
    </source>
</evidence>
<dbReference type="GO" id="GO:0000502">
    <property type="term" value="C:proteasome complex"/>
    <property type="evidence" value="ECO:0007669"/>
    <property type="project" value="UniProtKB-ARBA"/>
</dbReference>
<dbReference type="GO" id="GO:0005524">
    <property type="term" value="F:ATP binding"/>
    <property type="evidence" value="ECO:0007669"/>
    <property type="project" value="UniProtKB-KW"/>
</dbReference>
<protein>
    <submittedName>
        <fullName evidence="8">Katanin p60 ATPase-containing subunit A1</fullName>
    </submittedName>
</protein>
<sequence length="585" mass="64657">MATRMLNLIAKRGSALKITTRIPSSTFTFLVSPSYAAASRSGHLFDQRPWRSEPIGSNSLFPAVLVAGALGIGSVGISLADAGEEDRQASAASEDVVLRERQRLEEFLRSKGMQPGSYPPFVVAVKGQKVTVKFKVPPTCEVSLLIANLVSRLGLKVEGVGGGSEMLMRAWNSAASWQLTLRPPVEKNDVQGTVSEAMEKQDNFFIFIFESLVGPEYCEIEFIKDGSFNFEELDAFSNALKLAGASEGTEKSPRKNQRRSSSRRGTSFDASQRSALEKSVSALEDMGVRVYGYDEPHEYPKNGVISWDNIAGYDQQKQEIEDTILLALQCPEVYDNIAQGTRSKFESNRPRAVLFEGPPGTGKTSSARVISKEAGVPLLYVPLEVIMSKYYGESERLLGTVFSLANEMATGAIVFLDEVDSFAVARDDEMHEATRRLLSVILRQIDGFEQDKNVVVIAATNRKNDLDPALISRFDSMITFDLPDQQTREKILAQYAKHLARSDLAKIALATENMSGRDIRDVCQQAERHWAAKLIRSQVPKDTEGTSLPPTEEYIRCADQRQKALSDILQKNKAPRSNWRPAALA</sequence>
<evidence type="ECO:0000313" key="8">
    <source>
        <dbReference type="RefSeq" id="XP_039131206.1"/>
    </source>
</evidence>
<dbReference type="InterPro" id="IPR050221">
    <property type="entry name" value="26S_Proteasome_ATPase"/>
</dbReference>
<gene>
    <name evidence="8" type="primary">LOC120267595</name>
</gene>
<keyword evidence="2 4" id="KW-0547">Nucleotide-binding</keyword>
<dbReference type="Gene3D" id="3.40.50.300">
    <property type="entry name" value="P-loop containing nucleotide triphosphate hydrolases"/>
    <property type="match status" value="1"/>
</dbReference>
<dbReference type="Pfam" id="PF00004">
    <property type="entry name" value="AAA"/>
    <property type="match status" value="1"/>
</dbReference>
<feature type="region of interest" description="Disordered" evidence="5">
    <location>
        <begin position="246"/>
        <end position="275"/>
    </location>
</feature>
<evidence type="ECO:0000256" key="3">
    <source>
        <dbReference type="ARBA" id="ARBA00022840"/>
    </source>
</evidence>
<feature type="compositionally biased region" description="Polar residues" evidence="5">
    <location>
        <begin position="263"/>
        <end position="274"/>
    </location>
</feature>
<dbReference type="InterPro" id="IPR003593">
    <property type="entry name" value="AAA+_ATPase"/>
</dbReference>
<evidence type="ECO:0000256" key="1">
    <source>
        <dbReference type="ARBA" id="ARBA00006914"/>
    </source>
</evidence>